<dbReference type="InterPro" id="IPR027417">
    <property type="entry name" value="P-loop_NTPase"/>
</dbReference>
<evidence type="ECO:0000313" key="3">
    <source>
        <dbReference type="EMBL" id="ERJ11904.1"/>
    </source>
</evidence>
<comment type="caution">
    <text evidence="3">The sequence shown here is derived from an EMBL/GenBank/DDBJ whole genome shotgun (WGS) entry which is preliminary data.</text>
</comment>
<dbReference type="STRING" id="1033810.HLPCO_002144"/>
<name>U2FL16_9MOLU</name>
<dbReference type="Proteomes" id="UP000005707">
    <property type="component" value="Unassembled WGS sequence"/>
</dbReference>
<evidence type="ECO:0000256" key="1">
    <source>
        <dbReference type="SAM" id="MobiDB-lite"/>
    </source>
</evidence>
<evidence type="ECO:0000259" key="2">
    <source>
        <dbReference type="Pfam" id="PF07728"/>
    </source>
</evidence>
<dbReference type="AlphaFoldDB" id="U2FL16"/>
<feature type="domain" description="ATPase dynein-related AAA" evidence="2">
    <location>
        <begin position="567"/>
        <end position="644"/>
    </location>
</feature>
<dbReference type="PANTHER" id="PTHR37291">
    <property type="entry name" value="5-METHYLCYTOSINE-SPECIFIC RESTRICTION ENZYME B"/>
    <property type="match status" value="1"/>
</dbReference>
<dbReference type="SUPFAM" id="SSF52540">
    <property type="entry name" value="P-loop containing nucleoside triphosphate hydrolases"/>
    <property type="match status" value="1"/>
</dbReference>
<dbReference type="RefSeq" id="WP_008827437.1">
    <property type="nucleotide sequence ID" value="NZ_AFNU02000007.1"/>
</dbReference>
<evidence type="ECO:0000313" key="4">
    <source>
        <dbReference type="Proteomes" id="UP000005707"/>
    </source>
</evidence>
<dbReference type="InParanoid" id="U2FL16"/>
<protein>
    <submittedName>
        <fullName evidence="3">GTPase subunit of restriction endonuclease protein</fullName>
    </submittedName>
</protein>
<reference evidence="3 4" key="1">
    <citation type="journal article" date="2011" name="J. Bacteriol.">
        <title>Genome sequence of Haloplasma contractile, an unusual contractile bacterium from a deep-sea anoxic brine lake.</title>
        <authorList>
            <person name="Antunes A."/>
            <person name="Alam I."/>
            <person name="El Dorry H."/>
            <person name="Siam R."/>
            <person name="Robertson A."/>
            <person name="Bajic V.B."/>
            <person name="Stingl U."/>
        </authorList>
    </citation>
    <scope>NUCLEOTIDE SEQUENCE [LARGE SCALE GENOMIC DNA]</scope>
    <source>
        <strain evidence="3 4">SSD-17B</strain>
    </source>
</reference>
<dbReference type="Gene3D" id="3.40.50.300">
    <property type="entry name" value="P-loop containing nucleotide triphosphate hydrolases"/>
    <property type="match status" value="2"/>
</dbReference>
<dbReference type="GO" id="GO:0016887">
    <property type="term" value="F:ATP hydrolysis activity"/>
    <property type="evidence" value="ECO:0007669"/>
    <property type="project" value="InterPro"/>
</dbReference>
<keyword evidence="4" id="KW-1185">Reference proteome</keyword>
<gene>
    <name evidence="3" type="primary">mcrB</name>
    <name evidence="3" type="ORF">HLPCO_002144</name>
</gene>
<keyword evidence="3" id="KW-0255">Endonuclease</keyword>
<keyword evidence="3" id="KW-0540">Nuclease</keyword>
<dbReference type="InterPro" id="IPR052934">
    <property type="entry name" value="Methyl-DNA_Rec/Restrict_Enz"/>
</dbReference>
<proteinExistence type="predicted"/>
<sequence length="772" mass="89827">MKLFIGKFSKHNPDQIKRKYYSAGAEGSPWYGEVEVGDYVYASYKGNIIGLWKATEYTEMDNPVNPRDKGVLRFEEIKRFKDVNTTNDFTRYKHFIHNLNLVNKSTKSVKSLGFIPIKTTSKCPHPKDIEFKNNGINIYIALDDADIEYKDGDIRVTINNLDEMRIKQIEQFYDGSFNTYKEFNDLYEERNKEDGKYTIRELKQYSIEDNATNKKKFLISVIGGLEKSGYFKVANPIKLYDNLLVGRKRTYTPSQSNEKEDTSNLNKSTLHLNNQSEDESGYEEYADLLNFNANMILYGPPGTGKTYATEKIIDTFEKKHFNSNSNFEQAESEKRVKYITFHQSYSYEEFIEGIRPVIDSNQNDEIGYKIENGVFKEHSINAGKEIIKNQNNAHYVDMINSDSTVWKISLGKRNDNSIYQECIYTNQIAIHFENQDFSEMTYDDILNSLDSSEFGDNPTQNANTIDAFVNKISNGDIVMVYDSRETVRMIGVVKGEYEYEEGRDTYRHRRNVEWFKDLEYPINILKYNNNKALTMKTIYSLSKRISIPNVVDMILEHTKNKTTEDNKQIKPYYMVIDEINRGNISKIFGELITLIEDDKRGKLKIYLPYSKKEFTVPNNLYIIGTMNTADRSIATIDTALRRRFTFVEVEPDSSVLSESDNPIINDTVDLKKLLDLINKKIVNRFDRDHRIGHAYLMGIASLDDLYNTWYFKILPLLSEYFYNDVDSLIYIVGNKFYNKNGNVNFLSTSTQSNGKSEFEEQLVSLYFEDNHE</sequence>
<dbReference type="PANTHER" id="PTHR37291:SF1">
    <property type="entry name" value="TYPE IV METHYL-DIRECTED RESTRICTION ENZYME ECOKMCRB SUBUNIT"/>
    <property type="match status" value="1"/>
</dbReference>
<dbReference type="EMBL" id="AFNU02000007">
    <property type="protein sequence ID" value="ERJ11904.1"/>
    <property type="molecule type" value="Genomic_DNA"/>
</dbReference>
<organism evidence="3 4">
    <name type="scientific">Haloplasma contractile SSD-17B</name>
    <dbReference type="NCBI Taxonomy" id="1033810"/>
    <lineage>
        <taxon>Bacteria</taxon>
        <taxon>Bacillati</taxon>
        <taxon>Mycoplasmatota</taxon>
        <taxon>Mollicutes</taxon>
        <taxon>Haloplasmatales</taxon>
        <taxon>Haloplasmataceae</taxon>
        <taxon>Haloplasma</taxon>
    </lineage>
</organism>
<accession>U2FL16</accession>
<dbReference type="GO" id="GO:0004519">
    <property type="term" value="F:endonuclease activity"/>
    <property type="evidence" value="ECO:0007669"/>
    <property type="project" value="UniProtKB-KW"/>
</dbReference>
<dbReference type="GO" id="GO:0005524">
    <property type="term" value="F:ATP binding"/>
    <property type="evidence" value="ECO:0007669"/>
    <property type="project" value="InterPro"/>
</dbReference>
<reference evidence="3 4" key="2">
    <citation type="journal article" date="2013" name="PLoS ONE">
        <title>INDIGO - INtegrated Data Warehouse of MIcrobial GenOmes with Examples from the Red Sea Extremophiles.</title>
        <authorList>
            <person name="Alam I."/>
            <person name="Antunes A."/>
            <person name="Kamau A.A."/>
            <person name="Ba Alawi W."/>
            <person name="Kalkatawi M."/>
            <person name="Stingl U."/>
            <person name="Bajic V.B."/>
        </authorList>
    </citation>
    <scope>NUCLEOTIDE SEQUENCE [LARGE SCALE GENOMIC DNA]</scope>
    <source>
        <strain evidence="3 4">SSD-17B</strain>
    </source>
</reference>
<dbReference type="InterPro" id="IPR011704">
    <property type="entry name" value="ATPase_dyneun-rel_AAA"/>
</dbReference>
<dbReference type="OrthoDB" id="9781481at2"/>
<feature type="region of interest" description="Disordered" evidence="1">
    <location>
        <begin position="251"/>
        <end position="277"/>
    </location>
</feature>
<feature type="compositionally biased region" description="Polar residues" evidence="1">
    <location>
        <begin position="263"/>
        <end position="275"/>
    </location>
</feature>
<dbReference type="eggNOG" id="COG1401">
    <property type="taxonomic scope" value="Bacteria"/>
</dbReference>
<keyword evidence="3" id="KW-0378">Hydrolase</keyword>
<dbReference type="Pfam" id="PF07728">
    <property type="entry name" value="AAA_5"/>
    <property type="match status" value="1"/>
</dbReference>